<comment type="caution">
    <text evidence="1">The sequence shown here is derived from an EMBL/GenBank/DDBJ whole genome shotgun (WGS) entry which is preliminary data.</text>
</comment>
<proteinExistence type="predicted"/>
<organism evidence="1 2">
    <name type="scientific">Dallia pectoralis</name>
    <name type="common">Alaska blackfish</name>
    <dbReference type="NCBI Taxonomy" id="75939"/>
    <lineage>
        <taxon>Eukaryota</taxon>
        <taxon>Metazoa</taxon>
        <taxon>Chordata</taxon>
        <taxon>Craniata</taxon>
        <taxon>Vertebrata</taxon>
        <taxon>Euteleostomi</taxon>
        <taxon>Actinopterygii</taxon>
        <taxon>Neopterygii</taxon>
        <taxon>Teleostei</taxon>
        <taxon>Protacanthopterygii</taxon>
        <taxon>Esociformes</taxon>
        <taxon>Umbridae</taxon>
        <taxon>Dallia</taxon>
    </lineage>
</organism>
<evidence type="ECO:0000313" key="1">
    <source>
        <dbReference type="EMBL" id="KAJ7989006.1"/>
    </source>
</evidence>
<sequence>MGEDLRKSQPGLCASGTCDVKWSRKRGHLLDCGLVYSLLDICGLWLSHSPISPFGVVSTPIGLRTSATIRLLLAGPQTGWRATDRQAGVRKNQTQTLAKRLDRSARETPTKVAHSKGEIRSIDIITEIVTVTPQWVFP</sequence>
<protein>
    <submittedName>
        <fullName evidence="1">Uncharacterized protein</fullName>
    </submittedName>
</protein>
<keyword evidence="2" id="KW-1185">Reference proteome</keyword>
<dbReference type="EMBL" id="CM055757">
    <property type="protein sequence ID" value="KAJ7989006.1"/>
    <property type="molecule type" value="Genomic_DNA"/>
</dbReference>
<dbReference type="Proteomes" id="UP001157502">
    <property type="component" value="Chromosome 30"/>
</dbReference>
<gene>
    <name evidence="1" type="ORF">DPEC_G00315070</name>
</gene>
<reference evidence="1" key="1">
    <citation type="submission" date="2021-05" db="EMBL/GenBank/DDBJ databases">
        <authorList>
            <person name="Pan Q."/>
            <person name="Jouanno E."/>
            <person name="Zahm M."/>
            <person name="Klopp C."/>
            <person name="Cabau C."/>
            <person name="Louis A."/>
            <person name="Berthelot C."/>
            <person name="Parey E."/>
            <person name="Roest Crollius H."/>
            <person name="Montfort J."/>
            <person name="Robinson-Rechavi M."/>
            <person name="Bouchez O."/>
            <person name="Lampietro C."/>
            <person name="Lopez Roques C."/>
            <person name="Donnadieu C."/>
            <person name="Postlethwait J."/>
            <person name="Bobe J."/>
            <person name="Dillon D."/>
            <person name="Chandos A."/>
            <person name="von Hippel F."/>
            <person name="Guiguen Y."/>
        </authorList>
    </citation>
    <scope>NUCLEOTIDE SEQUENCE</scope>
    <source>
        <strain evidence="1">YG-Jan2019</strain>
    </source>
</reference>
<name>A0ACC2FC92_DALPE</name>
<evidence type="ECO:0000313" key="2">
    <source>
        <dbReference type="Proteomes" id="UP001157502"/>
    </source>
</evidence>
<accession>A0ACC2FC92</accession>